<keyword evidence="3 7" id="KW-0732">Signal</keyword>
<keyword evidence="4" id="KW-0572">Peptidoglycan-anchor</keyword>
<evidence type="ECO:0000256" key="2">
    <source>
        <dbReference type="ARBA" id="ARBA00022525"/>
    </source>
</evidence>
<dbReference type="PROSITE" id="PS50847">
    <property type="entry name" value="GRAM_POS_ANCHORING"/>
    <property type="match status" value="1"/>
</dbReference>
<feature type="domain" description="Gram-positive cocci surface proteins LPxTG" evidence="8">
    <location>
        <begin position="79"/>
        <end position="121"/>
    </location>
</feature>
<evidence type="ECO:0000256" key="7">
    <source>
        <dbReference type="SAM" id="SignalP"/>
    </source>
</evidence>
<gene>
    <name evidence="9" type="ORF">LWC34_23940</name>
</gene>
<evidence type="ECO:0000256" key="5">
    <source>
        <dbReference type="SAM" id="MobiDB-lite"/>
    </source>
</evidence>
<feature type="signal peptide" evidence="7">
    <location>
        <begin position="1"/>
        <end position="26"/>
    </location>
</feature>
<accession>A0ABS8ZDD2</accession>
<comment type="caution">
    <text evidence="9">The sequence shown here is derived from an EMBL/GenBank/DDBJ whole genome shotgun (WGS) entry which is preliminary data.</text>
</comment>
<keyword evidence="6" id="KW-1133">Transmembrane helix</keyword>
<reference evidence="9 10" key="1">
    <citation type="submission" date="2021-12" db="EMBL/GenBank/DDBJ databases">
        <title>Genome sequence of Kibdelosporangium philippinense ATCC 49844.</title>
        <authorList>
            <person name="Fedorov E.A."/>
            <person name="Omeragic M."/>
            <person name="Shalygina K.F."/>
            <person name="Maclea K.S."/>
        </authorList>
    </citation>
    <scope>NUCLEOTIDE SEQUENCE [LARGE SCALE GENOMIC DNA]</scope>
    <source>
        <strain evidence="9 10">ATCC 49844</strain>
    </source>
</reference>
<keyword evidence="1" id="KW-0134">Cell wall</keyword>
<evidence type="ECO:0000313" key="9">
    <source>
        <dbReference type="EMBL" id="MCE7005856.1"/>
    </source>
</evidence>
<feature type="transmembrane region" description="Helical" evidence="6">
    <location>
        <begin position="96"/>
        <end position="114"/>
    </location>
</feature>
<dbReference type="InterPro" id="IPR019931">
    <property type="entry name" value="LPXTG_anchor"/>
</dbReference>
<evidence type="ECO:0000256" key="4">
    <source>
        <dbReference type="ARBA" id="ARBA00023088"/>
    </source>
</evidence>
<evidence type="ECO:0000256" key="3">
    <source>
        <dbReference type="ARBA" id="ARBA00022729"/>
    </source>
</evidence>
<keyword evidence="6" id="KW-0472">Membrane</keyword>
<sequence length="121" mass="12123">MRIRSTVAGLALGAGFLILGAPIAMADAAASQPPTPPTSTRPTETPGTLVPTSTRLTTPPTARETAPTERPRVLRPVGAPETGAGMEESSSPAGPLAIGGIALVAVAAGGSVIYRRTRKQG</sequence>
<keyword evidence="2" id="KW-0964">Secreted</keyword>
<dbReference type="EMBL" id="JAJVCN010000002">
    <property type="protein sequence ID" value="MCE7005856.1"/>
    <property type="molecule type" value="Genomic_DNA"/>
</dbReference>
<feature type="region of interest" description="Disordered" evidence="5">
    <location>
        <begin position="28"/>
        <end position="93"/>
    </location>
</feature>
<protein>
    <recommendedName>
        <fullName evidence="8">Gram-positive cocci surface proteins LPxTG domain-containing protein</fullName>
    </recommendedName>
</protein>
<evidence type="ECO:0000313" key="10">
    <source>
        <dbReference type="Proteomes" id="UP001521150"/>
    </source>
</evidence>
<evidence type="ECO:0000259" key="8">
    <source>
        <dbReference type="PROSITE" id="PS50847"/>
    </source>
</evidence>
<evidence type="ECO:0000256" key="1">
    <source>
        <dbReference type="ARBA" id="ARBA00022512"/>
    </source>
</evidence>
<dbReference type="Proteomes" id="UP001521150">
    <property type="component" value="Unassembled WGS sequence"/>
</dbReference>
<evidence type="ECO:0000256" key="6">
    <source>
        <dbReference type="SAM" id="Phobius"/>
    </source>
</evidence>
<keyword evidence="6" id="KW-0812">Transmembrane</keyword>
<feature type="chain" id="PRO_5046859897" description="Gram-positive cocci surface proteins LPxTG domain-containing protein" evidence="7">
    <location>
        <begin position="27"/>
        <end position="121"/>
    </location>
</feature>
<name>A0ABS8ZDD2_9PSEU</name>
<proteinExistence type="predicted"/>
<dbReference type="RefSeq" id="WP_233727382.1">
    <property type="nucleotide sequence ID" value="NZ_JAJVCN010000002.1"/>
</dbReference>
<keyword evidence="10" id="KW-1185">Reference proteome</keyword>
<feature type="compositionally biased region" description="Low complexity" evidence="5">
    <location>
        <begin position="40"/>
        <end position="65"/>
    </location>
</feature>
<organism evidence="9 10">
    <name type="scientific">Kibdelosporangium philippinense</name>
    <dbReference type="NCBI Taxonomy" id="211113"/>
    <lineage>
        <taxon>Bacteria</taxon>
        <taxon>Bacillati</taxon>
        <taxon>Actinomycetota</taxon>
        <taxon>Actinomycetes</taxon>
        <taxon>Pseudonocardiales</taxon>
        <taxon>Pseudonocardiaceae</taxon>
        <taxon>Kibdelosporangium</taxon>
    </lineage>
</organism>